<dbReference type="InterPro" id="IPR029033">
    <property type="entry name" value="His_PPase_superfam"/>
</dbReference>
<evidence type="ECO:0000313" key="5">
    <source>
        <dbReference type="EMBL" id="PLW42964.1"/>
    </source>
</evidence>
<evidence type="ECO:0000313" key="4">
    <source>
        <dbReference type="EMBL" id="PLW37906.1"/>
    </source>
</evidence>
<dbReference type="SMART" id="SM00855">
    <property type="entry name" value="PGAM"/>
    <property type="match status" value="1"/>
</dbReference>
<protein>
    <recommendedName>
        <fullName evidence="8">Phosphoglycerate mutase (2,3-diphosphoglycerate-dependent)</fullName>
    </recommendedName>
</protein>
<dbReference type="OrthoDB" id="354304at2759"/>
<evidence type="ECO:0000313" key="6">
    <source>
        <dbReference type="Proteomes" id="UP000235388"/>
    </source>
</evidence>
<keyword evidence="1" id="KW-0378">Hydrolase</keyword>
<dbReference type="CDD" id="cd07067">
    <property type="entry name" value="HP_PGM_like"/>
    <property type="match status" value="1"/>
</dbReference>
<dbReference type="EMBL" id="PGCI01000073">
    <property type="protein sequence ID" value="PLW42964.1"/>
    <property type="molecule type" value="Genomic_DNA"/>
</dbReference>
<dbReference type="STRING" id="200324.A0A2N5TFY1"/>
<dbReference type="SUPFAM" id="SSF53254">
    <property type="entry name" value="Phosphoglycerate mutase-like"/>
    <property type="match status" value="1"/>
</dbReference>
<dbReference type="InterPro" id="IPR051695">
    <property type="entry name" value="Phosphoglycerate_Mutase"/>
</dbReference>
<dbReference type="GO" id="GO:0004331">
    <property type="term" value="F:fructose-2,6-bisphosphate 2-phosphatase activity"/>
    <property type="evidence" value="ECO:0007669"/>
    <property type="project" value="TreeGrafter"/>
</dbReference>
<sequence length="281" mass="32117">MLHTLTLTLVRHGESTDNIIPIWAGHRDATLTNHGHAQAQRLGDSLKNHRFHRIFCSDLKRAHLTANQICIQNLKNPVPPKGQDQNEENQLVVLPLLREQNFGEAEGERWDSGRCTYEGFYSNKALKFKNGESREDVQARAEEFVRSIIDPTWTSLLHQHYPDQVTSSGEEKEGEGVHLCIVSHGIFLTELIQVLKTLNRFQPHPHHATSLEHFANTGWERIQLTRNFLDRLVPEEYVRFHTLASNVTDHLNNLSRQPGGIGNAPWDPKQSNLDAFLTRPN</sequence>
<dbReference type="GO" id="GO:0043456">
    <property type="term" value="P:regulation of pentose-phosphate shunt"/>
    <property type="evidence" value="ECO:0007669"/>
    <property type="project" value="TreeGrafter"/>
</dbReference>
<dbReference type="EMBL" id="PGCI01000610">
    <property type="protein sequence ID" value="PLW24369.1"/>
    <property type="molecule type" value="Genomic_DNA"/>
</dbReference>
<evidence type="ECO:0000313" key="7">
    <source>
        <dbReference type="Proteomes" id="UP000235392"/>
    </source>
</evidence>
<accession>A0A2N5TFY1</accession>
<dbReference type="Proteomes" id="UP000235388">
    <property type="component" value="Unassembled WGS sequence"/>
</dbReference>
<dbReference type="PROSITE" id="PS00175">
    <property type="entry name" value="PG_MUTASE"/>
    <property type="match status" value="1"/>
</dbReference>
<evidence type="ECO:0000256" key="2">
    <source>
        <dbReference type="PIRSR" id="PIRSR613078-2"/>
    </source>
</evidence>
<organism evidence="3 7">
    <name type="scientific">Puccinia coronata f. sp. avenae</name>
    <dbReference type="NCBI Taxonomy" id="200324"/>
    <lineage>
        <taxon>Eukaryota</taxon>
        <taxon>Fungi</taxon>
        <taxon>Dikarya</taxon>
        <taxon>Basidiomycota</taxon>
        <taxon>Pucciniomycotina</taxon>
        <taxon>Pucciniomycetes</taxon>
        <taxon>Pucciniales</taxon>
        <taxon>Pucciniaceae</taxon>
        <taxon>Puccinia</taxon>
    </lineage>
</organism>
<dbReference type="InterPro" id="IPR013078">
    <property type="entry name" value="His_Pase_superF_clade-1"/>
</dbReference>
<evidence type="ECO:0000313" key="3">
    <source>
        <dbReference type="EMBL" id="PLW24369.1"/>
    </source>
</evidence>
<evidence type="ECO:0008006" key="8">
    <source>
        <dbReference type="Google" id="ProtNLM"/>
    </source>
</evidence>
<proteinExistence type="predicted"/>
<dbReference type="InterPro" id="IPR001345">
    <property type="entry name" value="PG/BPGM_mutase_AS"/>
</dbReference>
<dbReference type="GO" id="GO:0045820">
    <property type="term" value="P:negative regulation of glycolytic process"/>
    <property type="evidence" value="ECO:0007669"/>
    <property type="project" value="TreeGrafter"/>
</dbReference>
<feature type="binding site" evidence="2">
    <location>
        <begin position="11"/>
        <end position="18"/>
    </location>
    <ligand>
        <name>substrate</name>
    </ligand>
</feature>
<feature type="binding site" evidence="2">
    <location>
        <position position="61"/>
    </location>
    <ligand>
        <name>substrate</name>
    </ligand>
</feature>
<dbReference type="Pfam" id="PF00300">
    <property type="entry name" value="His_Phos_1"/>
    <property type="match status" value="1"/>
</dbReference>
<reference evidence="6 7" key="1">
    <citation type="submission" date="2017-11" db="EMBL/GenBank/DDBJ databases">
        <title>De novo assembly and phasing of dikaryotic genomes from two isolates of Puccinia coronata f. sp. avenae, the causal agent of oat crown rust.</title>
        <authorList>
            <person name="Miller M.E."/>
            <person name="Zhang Y."/>
            <person name="Omidvar V."/>
            <person name="Sperschneider J."/>
            <person name="Schwessinger B."/>
            <person name="Raley C."/>
            <person name="Palmer J.M."/>
            <person name="Garnica D."/>
            <person name="Upadhyaya N."/>
            <person name="Rathjen J."/>
            <person name="Taylor J.M."/>
            <person name="Park R.F."/>
            <person name="Dodds P.N."/>
            <person name="Hirsch C.D."/>
            <person name="Kianian S.F."/>
            <person name="Figueroa M."/>
        </authorList>
    </citation>
    <scope>NUCLEOTIDE SEQUENCE [LARGE SCALE GENOMIC DNA]</scope>
    <source>
        <strain evidence="4">12NC29</strain>
        <strain evidence="3">12SD80</strain>
    </source>
</reference>
<gene>
    <name evidence="4" type="ORF">PCANC_15157</name>
    <name evidence="5" type="ORF">PCASD_04700</name>
    <name evidence="3" type="ORF">PCASD_08371</name>
</gene>
<dbReference type="PANTHER" id="PTHR46517">
    <property type="entry name" value="FRUCTOSE-2,6-BISPHOSPHATASE TIGAR"/>
    <property type="match status" value="1"/>
</dbReference>
<dbReference type="EMBL" id="PGCJ01000215">
    <property type="protein sequence ID" value="PLW37906.1"/>
    <property type="molecule type" value="Genomic_DNA"/>
</dbReference>
<dbReference type="Gene3D" id="3.40.50.1240">
    <property type="entry name" value="Phosphoglycerate mutase-like"/>
    <property type="match status" value="1"/>
</dbReference>
<dbReference type="PANTHER" id="PTHR46517:SF1">
    <property type="entry name" value="FRUCTOSE-2,6-BISPHOSPHATASE TIGAR"/>
    <property type="match status" value="1"/>
</dbReference>
<name>A0A2N5TFY1_9BASI</name>
<dbReference type="Proteomes" id="UP000235392">
    <property type="component" value="Unassembled WGS sequence"/>
</dbReference>
<dbReference type="GO" id="GO:0005829">
    <property type="term" value="C:cytosol"/>
    <property type="evidence" value="ECO:0007669"/>
    <property type="project" value="TreeGrafter"/>
</dbReference>
<dbReference type="AlphaFoldDB" id="A0A2N5TFY1"/>
<comment type="caution">
    <text evidence="3">The sequence shown here is derived from an EMBL/GenBank/DDBJ whole genome shotgun (WGS) entry which is preliminary data.</text>
</comment>
<keyword evidence="6" id="KW-1185">Reference proteome</keyword>
<evidence type="ECO:0000256" key="1">
    <source>
        <dbReference type="ARBA" id="ARBA00022801"/>
    </source>
</evidence>